<reference evidence="8" key="1">
    <citation type="submission" date="2016-10" db="EMBL/GenBank/DDBJ databases">
        <authorList>
            <person name="Varghese N."/>
            <person name="Submissions S."/>
        </authorList>
    </citation>
    <scope>NUCLEOTIDE SEQUENCE [LARGE SCALE GENOMIC DNA]</scope>
    <source>
        <strain evidence="8">DSM 217</strain>
    </source>
</reference>
<dbReference type="Pfam" id="PF04205">
    <property type="entry name" value="FMN_bind"/>
    <property type="match status" value="1"/>
</dbReference>
<sequence>MSNDAHVQPRAPLQPEATPSWAMLRTLGGIAMISGLLVVLVEQYTQPIIAEKQRILTEKAVFRVLPGAVAKRDFLVTAEGQLVPAGAGVSGDPVYAAYDAENRLKGLAFIGVGAGYAGPVQVMFAYDPECRCIVGSKVLKSNETPGFGDKLDLDPEFLRNFEALDAGLNAEGTALANPIVTVKHGTKTEPWQIDAITGATISSRAMGRAANQAAERAVPAIQRDLANLSQPK</sequence>
<gene>
    <name evidence="7" type="ORF">SAMN05421783_11420</name>
</gene>
<dbReference type="RefSeq" id="WP_093033705.1">
    <property type="nucleotide sequence ID" value="NZ_FNNZ01000014.1"/>
</dbReference>
<name>A0A1H2YYR1_THIRO</name>
<dbReference type="OrthoDB" id="9794010at2"/>
<evidence type="ECO:0000313" key="7">
    <source>
        <dbReference type="EMBL" id="SDX09794.1"/>
    </source>
</evidence>
<keyword evidence="3" id="KW-0285">Flavoprotein</keyword>
<dbReference type="GO" id="GO:0005886">
    <property type="term" value="C:plasma membrane"/>
    <property type="evidence" value="ECO:0007669"/>
    <property type="project" value="InterPro"/>
</dbReference>
<protein>
    <submittedName>
        <fullName evidence="7">Electron transport complex protein RnfG</fullName>
    </submittedName>
</protein>
<evidence type="ECO:0000256" key="3">
    <source>
        <dbReference type="ARBA" id="ARBA00022630"/>
    </source>
</evidence>
<dbReference type="Proteomes" id="UP000198816">
    <property type="component" value="Unassembled WGS sequence"/>
</dbReference>
<feature type="domain" description="FMN-binding" evidence="6">
    <location>
        <begin position="115"/>
        <end position="217"/>
    </location>
</feature>
<evidence type="ECO:0000256" key="4">
    <source>
        <dbReference type="ARBA" id="ARBA00022643"/>
    </source>
</evidence>
<dbReference type="GO" id="GO:0009055">
    <property type="term" value="F:electron transfer activity"/>
    <property type="evidence" value="ECO:0007669"/>
    <property type="project" value="InterPro"/>
</dbReference>
<evidence type="ECO:0000256" key="5">
    <source>
        <dbReference type="ARBA" id="ARBA00022982"/>
    </source>
</evidence>
<keyword evidence="5" id="KW-0249">Electron transport</keyword>
<keyword evidence="2" id="KW-0597">Phosphoprotein</keyword>
<dbReference type="GO" id="GO:0022900">
    <property type="term" value="P:electron transport chain"/>
    <property type="evidence" value="ECO:0007669"/>
    <property type="project" value="InterPro"/>
</dbReference>
<proteinExistence type="predicted"/>
<accession>A0A1H2YYR1</accession>
<dbReference type="InterPro" id="IPR007329">
    <property type="entry name" value="FMN-bd"/>
</dbReference>
<dbReference type="PANTHER" id="PTHR36118:SF1">
    <property type="entry name" value="ION-TRANSLOCATING OXIDOREDUCTASE COMPLEX SUBUNIT G"/>
    <property type="match status" value="1"/>
</dbReference>
<evidence type="ECO:0000259" key="6">
    <source>
        <dbReference type="SMART" id="SM00900"/>
    </source>
</evidence>
<dbReference type="AlphaFoldDB" id="A0A1H2YYR1"/>
<organism evidence="7 8">
    <name type="scientific">Thiocapsa roseopersicina</name>
    <dbReference type="NCBI Taxonomy" id="1058"/>
    <lineage>
        <taxon>Bacteria</taxon>
        <taxon>Pseudomonadati</taxon>
        <taxon>Pseudomonadota</taxon>
        <taxon>Gammaproteobacteria</taxon>
        <taxon>Chromatiales</taxon>
        <taxon>Chromatiaceae</taxon>
        <taxon>Thiocapsa</taxon>
    </lineage>
</organism>
<dbReference type="STRING" id="1058.SAMN05421783_11420"/>
<evidence type="ECO:0000256" key="2">
    <source>
        <dbReference type="ARBA" id="ARBA00022553"/>
    </source>
</evidence>
<evidence type="ECO:0000256" key="1">
    <source>
        <dbReference type="ARBA" id="ARBA00022448"/>
    </source>
</evidence>
<evidence type="ECO:0000313" key="8">
    <source>
        <dbReference type="Proteomes" id="UP000198816"/>
    </source>
</evidence>
<dbReference type="SMART" id="SM00900">
    <property type="entry name" value="FMN_bind"/>
    <property type="match status" value="1"/>
</dbReference>
<dbReference type="GO" id="GO:0010181">
    <property type="term" value="F:FMN binding"/>
    <property type="evidence" value="ECO:0007669"/>
    <property type="project" value="InterPro"/>
</dbReference>
<keyword evidence="1" id="KW-0813">Transport</keyword>
<dbReference type="PANTHER" id="PTHR36118">
    <property type="entry name" value="ION-TRANSLOCATING OXIDOREDUCTASE COMPLEX SUBUNIT G"/>
    <property type="match status" value="1"/>
</dbReference>
<dbReference type="EMBL" id="FNNZ01000014">
    <property type="protein sequence ID" value="SDX09794.1"/>
    <property type="molecule type" value="Genomic_DNA"/>
</dbReference>
<keyword evidence="4" id="KW-0288">FMN</keyword>
<dbReference type="InterPro" id="IPR010209">
    <property type="entry name" value="Ion_transpt_RnfG/RsxG"/>
</dbReference>
<keyword evidence="8" id="KW-1185">Reference proteome</keyword>